<reference evidence="3 4" key="1">
    <citation type="submission" date="2024-09" db="EMBL/GenBank/DDBJ databases">
        <title>Floridaenema gen nov. (Aerosakkonemataceae, Aerosakkonematales ord. nov., Cyanobacteria) from benthic tropical and subtropical fresh waters, with the description of four new species.</title>
        <authorList>
            <person name="Moretto J.A."/>
            <person name="Berthold D.E."/>
            <person name="Lefler F.W."/>
            <person name="Huang I.-S."/>
            <person name="Laughinghouse H. IV."/>
        </authorList>
    </citation>
    <scope>NUCLEOTIDE SEQUENCE [LARGE SCALE GENOMIC DNA]</scope>
    <source>
        <strain evidence="3 4">BLCC-F50</strain>
    </source>
</reference>
<feature type="modified residue" description="4-aspartylphosphate" evidence="1">
    <location>
        <position position="67"/>
    </location>
</feature>
<dbReference type="PANTHER" id="PTHR44520">
    <property type="entry name" value="RESPONSE REGULATOR RCP1-RELATED"/>
    <property type="match status" value="1"/>
</dbReference>
<dbReference type="PROSITE" id="PS50110">
    <property type="entry name" value="RESPONSE_REGULATORY"/>
    <property type="match status" value="1"/>
</dbReference>
<protein>
    <submittedName>
        <fullName evidence="3">Response regulator</fullName>
    </submittedName>
</protein>
<name>A0ABV4XNV0_9CYAN</name>
<dbReference type="SMART" id="SM00448">
    <property type="entry name" value="REC"/>
    <property type="match status" value="1"/>
</dbReference>
<keyword evidence="1" id="KW-0597">Phosphoprotein</keyword>
<sequence>MEKSPTERLILILEDNPDHANLITNALTESSTHYRIVTIADGTKAMDFLHHRGEYADAPRPDLILLDLHLPGKEGKEILAEIKADPQLHRIPIVVLTISQSEEDIFGIYALQGNCYVIKSDDLQQLTQTIKRIEEFWLRIVTLPLE</sequence>
<dbReference type="InterPro" id="IPR052893">
    <property type="entry name" value="TCS_response_regulator"/>
</dbReference>
<dbReference type="PANTHER" id="PTHR44520:SF2">
    <property type="entry name" value="RESPONSE REGULATOR RCP1"/>
    <property type="match status" value="1"/>
</dbReference>
<dbReference type="SUPFAM" id="SSF52172">
    <property type="entry name" value="CheY-like"/>
    <property type="match status" value="1"/>
</dbReference>
<evidence type="ECO:0000313" key="3">
    <source>
        <dbReference type="EMBL" id="MFB2893395.1"/>
    </source>
</evidence>
<dbReference type="RefSeq" id="WP_413263056.1">
    <property type="nucleotide sequence ID" value="NZ_JBHFNR010000075.1"/>
</dbReference>
<keyword evidence="4" id="KW-1185">Reference proteome</keyword>
<accession>A0ABV4XNV0</accession>
<dbReference type="Proteomes" id="UP001576784">
    <property type="component" value="Unassembled WGS sequence"/>
</dbReference>
<evidence type="ECO:0000259" key="2">
    <source>
        <dbReference type="PROSITE" id="PS50110"/>
    </source>
</evidence>
<proteinExistence type="predicted"/>
<dbReference type="CDD" id="cd17557">
    <property type="entry name" value="REC_Rcp-like"/>
    <property type="match status" value="1"/>
</dbReference>
<dbReference type="InterPro" id="IPR001789">
    <property type="entry name" value="Sig_transdc_resp-reg_receiver"/>
</dbReference>
<comment type="caution">
    <text evidence="3">The sequence shown here is derived from an EMBL/GenBank/DDBJ whole genome shotgun (WGS) entry which is preliminary data.</text>
</comment>
<dbReference type="EMBL" id="JBHFNR010000075">
    <property type="protein sequence ID" value="MFB2893395.1"/>
    <property type="molecule type" value="Genomic_DNA"/>
</dbReference>
<organism evidence="3 4">
    <name type="scientific">Floridaenema flaviceps BLCC-F50</name>
    <dbReference type="NCBI Taxonomy" id="3153642"/>
    <lineage>
        <taxon>Bacteria</taxon>
        <taxon>Bacillati</taxon>
        <taxon>Cyanobacteriota</taxon>
        <taxon>Cyanophyceae</taxon>
        <taxon>Oscillatoriophycideae</taxon>
        <taxon>Aerosakkonematales</taxon>
        <taxon>Aerosakkonemataceae</taxon>
        <taxon>Floridanema</taxon>
        <taxon>Floridanema flaviceps</taxon>
    </lineage>
</organism>
<dbReference type="Gene3D" id="3.40.50.2300">
    <property type="match status" value="1"/>
</dbReference>
<evidence type="ECO:0000256" key="1">
    <source>
        <dbReference type="PROSITE-ProRule" id="PRU00169"/>
    </source>
</evidence>
<feature type="domain" description="Response regulatory" evidence="2">
    <location>
        <begin position="9"/>
        <end position="134"/>
    </location>
</feature>
<dbReference type="Pfam" id="PF00072">
    <property type="entry name" value="Response_reg"/>
    <property type="match status" value="1"/>
</dbReference>
<evidence type="ECO:0000313" key="4">
    <source>
        <dbReference type="Proteomes" id="UP001576784"/>
    </source>
</evidence>
<dbReference type="InterPro" id="IPR011006">
    <property type="entry name" value="CheY-like_superfamily"/>
</dbReference>
<gene>
    <name evidence="3" type="ORF">ACE1CI_10820</name>
</gene>